<protein>
    <submittedName>
        <fullName evidence="3">Conserved domain protein</fullName>
    </submittedName>
</protein>
<evidence type="ECO:0000259" key="2">
    <source>
        <dbReference type="Pfam" id="PF10882"/>
    </source>
</evidence>
<dbReference type="RefSeq" id="WP_008628188.1">
    <property type="nucleotide sequence ID" value="NZ_GL883867.1"/>
</dbReference>
<evidence type="ECO:0000256" key="1">
    <source>
        <dbReference type="SAM" id="Phobius"/>
    </source>
</evidence>
<keyword evidence="1" id="KW-1133">Transmembrane helix</keyword>
<accession>F3QVZ9</accession>
<feature type="domain" description="Bacterial Pleckstrin homology" evidence="2">
    <location>
        <begin position="71"/>
        <end position="164"/>
    </location>
</feature>
<keyword evidence="1" id="KW-0812">Transmembrane</keyword>
<name>F3QVZ9_9BACT</name>
<dbReference type="AlphaFoldDB" id="F3QVZ9"/>
<dbReference type="OrthoDB" id="1444896at2"/>
<reference evidence="3 4" key="1">
    <citation type="submission" date="2011-02" db="EMBL/GenBank/DDBJ databases">
        <authorList>
            <person name="Weinstock G."/>
            <person name="Sodergren E."/>
            <person name="Clifton S."/>
            <person name="Fulton L."/>
            <person name="Fulton B."/>
            <person name="Courtney L."/>
            <person name="Fronick C."/>
            <person name="Harrison M."/>
            <person name="Strong C."/>
            <person name="Farmer C."/>
            <person name="Delahaunty K."/>
            <person name="Markovic C."/>
            <person name="Hall O."/>
            <person name="Minx P."/>
            <person name="Tomlinson C."/>
            <person name="Mitreva M."/>
            <person name="Hou S."/>
            <person name="Chen J."/>
            <person name="Wollam A."/>
            <person name="Pepin K.H."/>
            <person name="Johnson M."/>
            <person name="Bhonagiri V."/>
            <person name="Zhang X."/>
            <person name="Suruliraj S."/>
            <person name="Warren W."/>
            <person name="Chinwalla A."/>
            <person name="Mardis E.R."/>
            <person name="Wilson R.K."/>
        </authorList>
    </citation>
    <scope>NUCLEOTIDE SEQUENCE [LARGE SCALE GENOMIC DNA]</scope>
    <source>
        <strain evidence="3 4">YIT 11841</strain>
    </source>
</reference>
<feature type="transmembrane region" description="Helical" evidence="1">
    <location>
        <begin position="12"/>
        <end position="34"/>
    </location>
</feature>
<evidence type="ECO:0000313" key="4">
    <source>
        <dbReference type="Proteomes" id="UP000005546"/>
    </source>
</evidence>
<dbReference type="Proteomes" id="UP000005546">
    <property type="component" value="Unassembled WGS sequence"/>
</dbReference>
<sequence length="167" mass="19586">MEQYYKCTPSAYVFLTTVVVSSILIMTYISVATATVWEKRSYENSMVIVLLSLSYIIYFLTFAFSPIFIKLKNNYIHIQGFMFHKKIYLNNILKINRIHDLPKGVRRFGSNGVWGYIGILDADKKYYTLFNNKKKMIIVECSKNQKYVLSCNKPDEFINAIMVRLKQ</sequence>
<evidence type="ECO:0000313" key="3">
    <source>
        <dbReference type="EMBL" id="EGG52467.1"/>
    </source>
</evidence>
<dbReference type="InterPro" id="IPR027783">
    <property type="entry name" value="Bacterial_PH-related"/>
</dbReference>
<dbReference type="EMBL" id="AFBR01000067">
    <property type="protein sequence ID" value="EGG52467.1"/>
    <property type="molecule type" value="Genomic_DNA"/>
</dbReference>
<dbReference type="Pfam" id="PF10882">
    <property type="entry name" value="bPH_5"/>
    <property type="match status" value="1"/>
</dbReference>
<gene>
    <name evidence="3" type="ORF">HMPREF9442_02322</name>
</gene>
<dbReference type="HOGENOM" id="CLU_1592991_0_0_10"/>
<dbReference type="STRING" id="762982.HMPREF9442_02322"/>
<keyword evidence="1" id="KW-0472">Membrane</keyword>
<keyword evidence="4" id="KW-1185">Reference proteome</keyword>
<comment type="caution">
    <text evidence="3">The sequence shown here is derived from an EMBL/GenBank/DDBJ whole genome shotgun (WGS) entry which is preliminary data.</text>
</comment>
<organism evidence="3 4">
    <name type="scientific">Paraprevotella xylaniphila YIT 11841</name>
    <dbReference type="NCBI Taxonomy" id="762982"/>
    <lineage>
        <taxon>Bacteria</taxon>
        <taxon>Pseudomonadati</taxon>
        <taxon>Bacteroidota</taxon>
        <taxon>Bacteroidia</taxon>
        <taxon>Bacteroidales</taxon>
        <taxon>Prevotellaceae</taxon>
        <taxon>Paraprevotella</taxon>
    </lineage>
</organism>
<proteinExistence type="predicted"/>
<feature type="transmembrane region" description="Helical" evidence="1">
    <location>
        <begin position="46"/>
        <end position="69"/>
    </location>
</feature>